<evidence type="ECO:0000313" key="3">
    <source>
        <dbReference type="Proteomes" id="UP001500013"/>
    </source>
</evidence>
<gene>
    <name evidence="2" type="ORF">GCM10009817_41220</name>
</gene>
<dbReference type="PANTHER" id="PTHR37418">
    <property type="entry name" value="3-KETO-5-AMINOHEXANOATE CLEAVAGE ENZYME-RELATED"/>
    <property type="match status" value="1"/>
</dbReference>
<dbReference type="Gene3D" id="3.20.20.70">
    <property type="entry name" value="Aldolase class I"/>
    <property type="match status" value="1"/>
</dbReference>
<dbReference type="EMBL" id="BAAAPU010000012">
    <property type="protein sequence ID" value="GAA1994512.1"/>
    <property type="molecule type" value="Genomic_DNA"/>
</dbReference>
<dbReference type="InterPro" id="IPR013785">
    <property type="entry name" value="Aldolase_TIM"/>
</dbReference>
<evidence type="ECO:0000256" key="1">
    <source>
        <dbReference type="SAM" id="MobiDB-lite"/>
    </source>
</evidence>
<dbReference type="PANTHER" id="PTHR37418:SF1">
    <property type="entry name" value="3-KETO-5-AMINOHEXANOATE CLEAVAGE PROTEIN"/>
    <property type="match status" value="1"/>
</dbReference>
<dbReference type="Pfam" id="PF05853">
    <property type="entry name" value="BKACE"/>
    <property type="match status" value="1"/>
</dbReference>
<reference evidence="3" key="1">
    <citation type="journal article" date="2019" name="Int. J. Syst. Evol. Microbiol.">
        <title>The Global Catalogue of Microorganisms (GCM) 10K type strain sequencing project: providing services to taxonomists for standard genome sequencing and annotation.</title>
        <authorList>
            <consortium name="The Broad Institute Genomics Platform"/>
            <consortium name="The Broad Institute Genome Sequencing Center for Infectious Disease"/>
            <person name="Wu L."/>
            <person name="Ma J."/>
        </authorList>
    </citation>
    <scope>NUCLEOTIDE SEQUENCE [LARGE SCALE GENOMIC DNA]</scope>
    <source>
        <strain evidence="3">JCM 15628</strain>
    </source>
</reference>
<protein>
    <submittedName>
        <fullName evidence="2">3-keto-5-aminohexanoate cleavage protein</fullName>
    </submittedName>
</protein>
<keyword evidence="3" id="KW-1185">Reference proteome</keyword>
<evidence type="ECO:0000313" key="2">
    <source>
        <dbReference type="EMBL" id="GAA1994512.1"/>
    </source>
</evidence>
<proteinExistence type="predicted"/>
<dbReference type="InterPro" id="IPR008567">
    <property type="entry name" value="BKACE"/>
</dbReference>
<accession>A0ABP5EBW3</accession>
<comment type="caution">
    <text evidence="2">The sequence shown here is derived from an EMBL/GenBank/DDBJ whole genome shotgun (WGS) entry which is preliminary data.</text>
</comment>
<sequence>MITACLNGDRTRRQHHAVPQTPDELARAARESVEAGAWMVHVHPRDSSGLETLEARHVVAAVAAIRAASPGVLVSATTRDGIVDGAAAKLDCVSGWPPPRLGGPDCASVNWHEEGAQEVATALADKGIAVEAGVWSPHAAREFVDGDWPARVERVLVEAIPGATPGEDGPRAVQGILEALGELPVPLLVHGEQDWAWPVLRWAMAAGHDVRIGLEDTCHLPDGQQARDNAELVSAAGHLRRLAE</sequence>
<feature type="region of interest" description="Disordered" evidence="1">
    <location>
        <begin position="1"/>
        <end position="24"/>
    </location>
</feature>
<name>A0ABP5EBW3_9MICO</name>
<organism evidence="2 3">
    <name type="scientific">Terrabacter lapilli</name>
    <dbReference type="NCBI Taxonomy" id="436231"/>
    <lineage>
        <taxon>Bacteria</taxon>
        <taxon>Bacillati</taxon>
        <taxon>Actinomycetota</taxon>
        <taxon>Actinomycetes</taxon>
        <taxon>Micrococcales</taxon>
        <taxon>Intrasporangiaceae</taxon>
        <taxon>Terrabacter</taxon>
    </lineage>
</organism>
<dbReference type="RefSeq" id="WP_344067348.1">
    <property type="nucleotide sequence ID" value="NZ_BAAAPU010000012.1"/>
</dbReference>
<dbReference type="Proteomes" id="UP001500013">
    <property type="component" value="Unassembled WGS sequence"/>
</dbReference>